<feature type="compositionally biased region" description="Polar residues" evidence="5">
    <location>
        <begin position="74"/>
        <end position="86"/>
    </location>
</feature>
<dbReference type="FunFam" id="1.10.8.270:FF:000003">
    <property type="entry name" value="Ecotropic viral integration site 5"/>
    <property type="match status" value="1"/>
</dbReference>
<reference evidence="7" key="1">
    <citation type="submission" date="2020-08" db="EMBL/GenBank/DDBJ databases">
        <title>Multicomponent nature underlies the extraordinary mechanical properties of spider dragline silk.</title>
        <authorList>
            <person name="Kono N."/>
            <person name="Nakamura H."/>
            <person name="Mori M."/>
            <person name="Yoshida Y."/>
            <person name="Ohtoshi R."/>
            <person name="Malay A.D."/>
            <person name="Moran D.A.P."/>
            <person name="Tomita M."/>
            <person name="Numata K."/>
            <person name="Arakawa K."/>
        </authorList>
    </citation>
    <scope>NUCLEOTIDE SEQUENCE</scope>
</reference>
<dbReference type="Gene3D" id="1.10.10.750">
    <property type="entry name" value="Ypt/Rab-GAP domain of gyp1p, domain 1"/>
    <property type="match status" value="1"/>
</dbReference>
<feature type="domain" description="Rab-GAP TBC" evidence="6">
    <location>
        <begin position="225"/>
        <end position="410"/>
    </location>
</feature>
<evidence type="ECO:0000259" key="6">
    <source>
        <dbReference type="PROSITE" id="PS50086"/>
    </source>
</evidence>
<dbReference type="Gene3D" id="1.10.8.270">
    <property type="entry name" value="putative rabgap domain of human tbc1 domain family member 14 like domains"/>
    <property type="match status" value="1"/>
</dbReference>
<proteinExistence type="predicted"/>
<keyword evidence="3 4" id="KW-0175">Coiled coil</keyword>
<dbReference type="InterPro" id="IPR050302">
    <property type="entry name" value="Rab_GAP_TBC_domain"/>
</dbReference>
<evidence type="ECO:0000256" key="4">
    <source>
        <dbReference type="SAM" id="Coils"/>
    </source>
</evidence>
<dbReference type="AlphaFoldDB" id="A0A8X6YVA5"/>
<dbReference type="Pfam" id="PF00566">
    <property type="entry name" value="RabGAP-TBC"/>
    <property type="match status" value="1"/>
</dbReference>
<dbReference type="GO" id="GO:0005096">
    <property type="term" value="F:GTPase activator activity"/>
    <property type="evidence" value="ECO:0007669"/>
    <property type="project" value="UniProtKB-KW"/>
</dbReference>
<keyword evidence="1" id="KW-0343">GTPase activation</keyword>
<evidence type="ECO:0000313" key="7">
    <source>
        <dbReference type="EMBL" id="GFY77671.1"/>
    </source>
</evidence>
<comment type="caution">
    <text evidence="7">The sequence shown here is derived from an EMBL/GenBank/DDBJ whole genome shotgun (WGS) entry which is preliminary data.</text>
</comment>
<dbReference type="PANTHER" id="PTHR47219:SF22">
    <property type="entry name" value="RAB-GAP TBC DOMAIN-CONTAINING PROTEIN"/>
    <property type="match status" value="1"/>
</dbReference>
<dbReference type="Gene3D" id="1.10.472.80">
    <property type="entry name" value="Ypt/Rab-GAP domain of gyp1p, domain 3"/>
    <property type="match status" value="1"/>
</dbReference>
<keyword evidence="2" id="KW-0597">Phosphoprotein</keyword>
<dbReference type="FunFam" id="1.10.472.80:FF:000002">
    <property type="entry name" value="Ecotropic viral integration site 5"/>
    <property type="match status" value="1"/>
</dbReference>
<dbReference type="Proteomes" id="UP000886998">
    <property type="component" value="Unassembled WGS sequence"/>
</dbReference>
<dbReference type="SMART" id="SM00164">
    <property type="entry name" value="TBC"/>
    <property type="match status" value="1"/>
</dbReference>
<dbReference type="PROSITE" id="PS50086">
    <property type="entry name" value="TBC_RABGAP"/>
    <property type="match status" value="1"/>
</dbReference>
<dbReference type="FunFam" id="1.10.10.750:FF:000003">
    <property type="entry name" value="GTPase activating protein (Evi5)"/>
    <property type="match status" value="1"/>
</dbReference>
<evidence type="ECO:0000256" key="2">
    <source>
        <dbReference type="ARBA" id="ARBA00022553"/>
    </source>
</evidence>
<organism evidence="7 8">
    <name type="scientific">Trichonephila inaurata madagascariensis</name>
    <dbReference type="NCBI Taxonomy" id="2747483"/>
    <lineage>
        <taxon>Eukaryota</taxon>
        <taxon>Metazoa</taxon>
        <taxon>Ecdysozoa</taxon>
        <taxon>Arthropoda</taxon>
        <taxon>Chelicerata</taxon>
        <taxon>Arachnida</taxon>
        <taxon>Araneae</taxon>
        <taxon>Araneomorphae</taxon>
        <taxon>Entelegynae</taxon>
        <taxon>Araneoidea</taxon>
        <taxon>Nephilidae</taxon>
        <taxon>Trichonephila</taxon>
        <taxon>Trichonephila inaurata</taxon>
    </lineage>
</organism>
<dbReference type="GO" id="GO:0031267">
    <property type="term" value="F:small GTPase binding"/>
    <property type="evidence" value="ECO:0007669"/>
    <property type="project" value="UniProtKB-ARBA"/>
</dbReference>
<dbReference type="InterPro" id="IPR035969">
    <property type="entry name" value="Rab-GAP_TBC_sf"/>
</dbReference>
<feature type="coiled-coil region" evidence="4">
    <location>
        <begin position="470"/>
        <end position="754"/>
    </location>
</feature>
<feature type="compositionally biased region" description="Polar residues" evidence="5">
    <location>
        <begin position="32"/>
        <end position="47"/>
    </location>
</feature>
<evidence type="ECO:0000256" key="5">
    <source>
        <dbReference type="SAM" id="MobiDB-lite"/>
    </source>
</evidence>
<accession>A0A8X6YVA5</accession>
<gene>
    <name evidence="7" type="primary">EVI5L</name>
    <name evidence="7" type="ORF">TNIN_413441</name>
</gene>
<dbReference type="SUPFAM" id="SSF47923">
    <property type="entry name" value="Ypt/Rab-GAP domain of gyp1p"/>
    <property type="match status" value="2"/>
</dbReference>
<protein>
    <submittedName>
        <fullName evidence="7">EVI5-like protein</fullName>
    </submittedName>
</protein>
<dbReference type="InterPro" id="IPR000195">
    <property type="entry name" value="Rab-GAP-TBC_dom"/>
</dbReference>
<dbReference type="EMBL" id="BMAV01022563">
    <property type="protein sequence ID" value="GFY77671.1"/>
    <property type="molecule type" value="Genomic_DNA"/>
</dbReference>
<dbReference type="OrthoDB" id="295078at2759"/>
<evidence type="ECO:0000256" key="1">
    <source>
        <dbReference type="ARBA" id="ARBA00022468"/>
    </source>
</evidence>
<sequence>MNRLSPGEGGGIISLTLSGTSNKEERAARNSLKISDTPSLSEPTVPSTGHDDGNDPWPKLPLRRTEDIDDCDQKASSLMTTMTSEPIPSLFTPCDGSSTSTLSTSSTSSGAEDNLSVGGGECKALLSPSGAPCSKEDMELLARLEFQNKLLESDAKSLNSLASGHSRKSSSTSLVSVASADSKQSANTEEDKEEDVWQVWGSVVNEWETYFKKKNSFVKDLVRRGIPNHIRNIVWQLLCNAQNCPARELYTDYLKSTSPCEKVILRDIARTYPEHEFFREKDGPGQESLFNVMKAYSLHDREVGYCQGSAFIVGLLLLQMPEEDAFSVMVRLMEDYRLREMYKPSMAELGLCMYQLECIVQEQIPELHMHFQAQSFHTSMYASSWFLTLFTSSLSLHLACRVMDLFLSEGMEMIFRIGIAILQYCKEDLLQHDMEGMLRYFQKEMPAKCEADPDYLIGLSMQVKYSSKKMKKLEKDYTSYKAKEQEEMIELRRLRTENKLLRQRIENLELESASLADRLVQGQVTRAQEAEDSYALRRELASLKQTQLLMEQELEASKRKIKELDEANSQHNSLDNQAEDLIQSMHQELISVKLREATKEDAMQDLLHRIKELESINQCLKEAYPENTIILIQEELIAVKLRESEAQQHIKELLQKINDLQSQLVKCVGNSAANHINEEIKNSEASQRKGNVAELQQRVAYLEKKLNESELRNMKMELEHKNVLSNYKKKMTLLENQVKELADTNQAQIAAENEDVKILCKRVTELQVKLAEQRELNKKLTGMMENGDADANHNTDKSFKHISHFLETLKQSRNNLSGEEGNFEQIYKLRLSPRDIHPPSTLEMLKNKVNAQ</sequence>
<evidence type="ECO:0000256" key="3">
    <source>
        <dbReference type="ARBA" id="ARBA00023054"/>
    </source>
</evidence>
<feature type="compositionally biased region" description="Low complexity" evidence="5">
    <location>
        <begin position="97"/>
        <end position="109"/>
    </location>
</feature>
<feature type="region of interest" description="Disordered" evidence="5">
    <location>
        <begin position="1"/>
        <end position="115"/>
    </location>
</feature>
<evidence type="ECO:0000313" key="8">
    <source>
        <dbReference type="Proteomes" id="UP000886998"/>
    </source>
</evidence>
<dbReference type="PANTHER" id="PTHR47219">
    <property type="entry name" value="RAB GTPASE-ACTIVATING PROTEIN 1-LIKE"/>
    <property type="match status" value="1"/>
</dbReference>
<name>A0A8X6YVA5_9ARAC</name>
<keyword evidence="8" id="KW-1185">Reference proteome</keyword>